<protein>
    <submittedName>
        <fullName evidence="3">Uncharacterized protein</fullName>
    </submittedName>
</protein>
<proteinExistence type="predicted"/>
<keyword evidence="2" id="KW-0472">Membrane</keyword>
<feature type="transmembrane region" description="Helical" evidence="2">
    <location>
        <begin position="49"/>
        <end position="71"/>
    </location>
</feature>
<sequence>MGEAATTGTQVFRGYRKREIRIIVITALWTLFLFSVAIHPYVFDIDYEYPIFAGFFTLTLTLGVGPLFVVVQDYFIADPVVEITPDALRLEGHSIPWVNIDAVRRNPEGIRIDYLQVDWDTFRFKEPENADIYQLPVLLPYGAVKANPDVLFDAIYDAWDATAELRQMLKKNPELLFPDEQAEERPQEPKPRFRRRRRRPS</sequence>
<keyword evidence="2" id="KW-0812">Transmembrane</keyword>
<dbReference type="Proteomes" id="UP000183685">
    <property type="component" value="Unassembled WGS sequence"/>
</dbReference>
<dbReference type="STRING" id="637679.GCA_001550055_00036"/>
<feature type="transmembrane region" description="Helical" evidence="2">
    <location>
        <begin position="22"/>
        <end position="43"/>
    </location>
</feature>
<feature type="region of interest" description="Disordered" evidence="1">
    <location>
        <begin position="176"/>
        <end position="201"/>
    </location>
</feature>
<dbReference type="AlphaFoldDB" id="A0A1G7E2M6"/>
<evidence type="ECO:0000313" key="4">
    <source>
        <dbReference type="Proteomes" id="UP000183685"/>
    </source>
</evidence>
<accession>A0A1G7E2M6</accession>
<feature type="compositionally biased region" description="Basic residues" evidence="1">
    <location>
        <begin position="192"/>
        <end position="201"/>
    </location>
</feature>
<keyword evidence="2" id="KW-1133">Transmembrane helix</keyword>
<dbReference type="RefSeq" id="WP_068300982.1">
    <property type="nucleotide sequence ID" value="NZ_FNAK01000008.1"/>
</dbReference>
<gene>
    <name evidence="3" type="ORF">SAMN04488071_3257</name>
</gene>
<organism evidence="3 4">
    <name type="scientific">Kordiimonas lacus</name>
    <dbReference type="NCBI Taxonomy" id="637679"/>
    <lineage>
        <taxon>Bacteria</taxon>
        <taxon>Pseudomonadati</taxon>
        <taxon>Pseudomonadota</taxon>
        <taxon>Alphaproteobacteria</taxon>
        <taxon>Kordiimonadales</taxon>
        <taxon>Kordiimonadaceae</taxon>
        <taxon>Kordiimonas</taxon>
    </lineage>
</organism>
<evidence type="ECO:0000256" key="2">
    <source>
        <dbReference type="SAM" id="Phobius"/>
    </source>
</evidence>
<evidence type="ECO:0000256" key="1">
    <source>
        <dbReference type="SAM" id="MobiDB-lite"/>
    </source>
</evidence>
<reference evidence="3 4" key="1">
    <citation type="submission" date="2016-10" db="EMBL/GenBank/DDBJ databases">
        <authorList>
            <person name="de Groot N.N."/>
        </authorList>
    </citation>
    <scope>NUCLEOTIDE SEQUENCE [LARGE SCALE GENOMIC DNA]</scope>
    <source>
        <strain evidence="3 4">CGMCC 1.9109</strain>
    </source>
</reference>
<dbReference type="EMBL" id="FNAK01000008">
    <property type="protein sequence ID" value="SDE57954.1"/>
    <property type="molecule type" value="Genomic_DNA"/>
</dbReference>
<evidence type="ECO:0000313" key="3">
    <source>
        <dbReference type="EMBL" id="SDE57954.1"/>
    </source>
</evidence>
<name>A0A1G7E2M6_9PROT</name>
<keyword evidence="4" id="KW-1185">Reference proteome</keyword>